<dbReference type="FunFam" id="2.10.70.10:FF:000009">
    <property type="entry name" value="Seizure related 6 homolog like"/>
    <property type="match status" value="1"/>
</dbReference>
<keyword evidence="8" id="KW-0325">Glycoprotein</keyword>
<dbReference type="Pfam" id="PF00084">
    <property type="entry name" value="Sushi"/>
    <property type="match status" value="5"/>
</dbReference>
<feature type="domain" description="CUB" evidence="14">
    <location>
        <begin position="50"/>
        <end position="158"/>
    </location>
</feature>
<dbReference type="GO" id="GO:0043025">
    <property type="term" value="C:neuronal cell body"/>
    <property type="evidence" value="ECO:0007669"/>
    <property type="project" value="UniProtKB-ARBA"/>
</dbReference>
<feature type="domain" description="Sushi" evidence="15">
    <location>
        <begin position="574"/>
        <end position="637"/>
    </location>
</feature>
<organism evidence="16 17">
    <name type="scientific">Callorhinchus milii</name>
    <name type="common">Ghost shark</name>
    <dbReference type="NCBI Taxonomy" id="7868"/>
    <lineage>
        <taxon>Eukaryota</taxon>
        <taxon>Metazoa</taxon>
        <taxon>Chordata</taxon>
        <taxon>Craniata</taxon>
        <taxon>Vertebrata</taxon>
        <taxon>Chondrichthyes</taxon>
        <taxon>Holocephali</taxon>
        <taxon>Chimaeriformes</taxon>
        <taxon>Callorhinchidae</taxon>
        <taxon>Callorhinchus</taxon>
    </lineage>
</organism>
<reference evidence="16" key="5">
    <citation type="submission" date="2025-09" db="UniProtKB">
        <authorList>
            <consortium name="Ensembl"/>
        </authorList>
    </citation>
    <scope>IDENTIFICATION</scope>
</reference>
<keyword evidence="5 13" id="KW-1133">Transmembrane helix</keyword>
<feature type="domain" description="Sushi" evidence="15">
    <location>
        <begin position="335"/>
        <end position="396"/>
    </location>
</feature>
<reference evidence="17" key="3">
    <citation type="journal article" date="2014" name="Nature">
        <title>Elephant shark genome provides unique insights into gnathostome evolution.</title>
        <authorList>
            <consortium name="International Elephant Shark Genome Sequencing Consortium"/>
            <person name="Venkatesh B."/>
            <person name="Lee A.P."/>
            <person name="Ravi V."/>
            <person name="Maurya A.K."/>
            <person name="Lian M.M."/>
            <person name="Swann J.B."/>
            <person name="Ohta Y."/>
            <person name="Flajnik M.F."/>
            <person name="Sutoh Y."/>
            <person name="Kasahara M."/>
            <person name="Hoon S."/>
            <person name="Gangu V."/>
            <person name="Roy S.W."/>
            <person name="Irimia M."/>
            <person name="Korzh V."/>
            <person name="Kondrychyn I."/>
            <person name="Lim Z.W."/>
            <person name="Tay B.H."/>
            <person name="Tohari S."/>
            <person name="Kong K.W."/>
            <person name="Ho S."/>
            <person name="Lorente-Galdos B."/>
            <person name="Quilez J."/>
            <person name="Marques-Bonet T."/>
            <person name="Raney B.J."/>
            <person name="Ingham P.W."/>
            <person name="Tay A."/>
            <person name="Hillier L.W."/>
            <person name="Minx P."/>
            <person name="Boehm T."/>
            <person name="Wilson R.K."/>
            <person name="Brenner S."/>
            <person name="Warren W.C."/>
        </authorList>
    </citation>
    <scope>NUCLEOTIDE SEQUENCE [LARGE SCALE GENOMIC DNA]</scope>
</reference>
<feature type="domain" description="Sushi" evidence="15">
    <location>
        <begin position="640"/>
        <end position="681"/>
    </location>
</feature>
<dbReference type="InterPro" id="IPR035976">
    <property type="entry name" value="Sushi/SCR/CCP_sf"/>
</dbReference>
<dbReference type="CDD" id="cd00041">
    <property type="entry name" value="CUB"/>
    <property type="match status" value="3"/>
</dbReference>
<feature type="domain" description="Sushi" evidence="15">
    <location>
        <begin position="513"/>
        <end position="572"/>
    </location>
</feature>
<dbReference type="InterPro" id="IPR051277">
    <property type="entry name" value="SEZ6_CSMD_C4BPB_Regulators"/>
</dbReference>
<keyword evidence="6 13" id="KW-0472">Membrane</keyword>
<dbReference type="Proteomes" id="UP000314986">
    <property type="component" value="Unassembled WGS sequence"/>
</dbReference>
<dbReference type="SUPFAM" id="SSF49854">
    <property type="entry name" value="Spermadhesin, CUB domain"/>
    <property type="match status" value="3"/>
</dbReference>
<dbReference type="OMA" id="EIVCHDR"/>
<dbReference type="FunFam" id="2.10.70.10:FF:000012">
    <property type="entry name" value="Seizure related 6 homolog like"/>
    <property type="match status" value="1"/>
</dbReference>
<keyword evidence="4" id="KW-0677">Repeat</keyword>
<reference evidence="17" key="1">
    <citation type="journal article" date="2006" name="Science">
        <title>Ancient noncoding elements conserved in the human genome.</title>
        <authorList>
            <person name="Venkatesh B."/>
            <person name="Kirkness E.F."/>
            <person name="Loh Y.H."/>
            <person name="Halpern A.L."/>
            <person name="Lee A.P."/>
            <person name="Johnson J."/>
            <person name="Dandona N."/>
            <person name="Viswanathan L.D."/>
            <person name="Tay A."/>
            <person name="Venter J.C."/>
            <person name="Strausberg R.L."/>
            <person name="Brenner S."/>
        </authorList>
    </citation>
    <scope>NUCLEOTIDE SEQUENCE [LARGE SCALE GENOMIC DNA]</scope>
</reference>
<dbReference type="GO" id="GO:0043197">
    <property type="term" value="C:dendritic spine"/>
    <property type="evidence" value="ECO:0007669"/>
    <property type="project" value="TreeGrafter"/>
</dbReference>
<evidence type="ECO:0000256" key="10">
    <source>
        <dbReference type="ARBA" id="ARBA00060982"/>
    </source>
</evidence>
<dbReference type="GO" id="GO:0021680">
    <property type="term" value="P:cerebellar Purkinje cell layer development"/>
    <property type="evidence" value="ECO:0007669"/>
    <property type="project" value="UniProtKB-ARBA"/>
</dbReference>
<dbReference type="Gene3D" id="2.60.120.290">
    <property type="entry name" value="Spermadhesin, CUB domain"/>
    <property type="match status" value="3"/>
</dbReference>
<dbReference type="InterPro" id="IPR000436">
    <property type="entry name" value="Sushi_SCR_CCP_dom"/>
</dbReference>
<comment type="similarity">
    <text evidence="10">Belongs to the SEZ6 family.</text>
</comment>
<dbReference type="STRING" id="7868.ENSCMIP00000032845"/>
<dbReference type="GO" id="GO:0005783">
    <property type="term" value="C:endoplasmic reticulum"/>
    <property type="evidence" value="ECO:0007669"/>
    <property type="project" value="TreeGrafter"/>
</dbReference>
<dbReference type="Pfam" id="PF00431">
    <property type="entry name" value="CUB"/>
    <property type="match status" value="3"/>
</dbReference>
<dbReference type="AlphaFoldDB" id="A0A4W3JL78"/>
<dbReference type="GeneTree" id="ENSGT00940000156995"/>
<evidence type="ECO:0000256" key="7">
    <source>
        <dbReference type="ARBA" id="ARBA00023157"/>
    </source>
</evidence>
<dbReference type="GO" id="GO:0060074">
    <property type="term" value="P:synapse maturation"/>
    <property type="evidence" value="ECO:0007669"/>
    <property type="project" value="TreeGrafter"/>
</dbReference>
<name>A0A4W3JL78_CALMI</name>
<evidence type="ECO:0000256" key="3">
    <source>
        <dbReference type="ARBA" id="ARBA00022729"/>
    </source>
</evidence>
<keyword evidence="17" id="KW-1185">Reference proteome</keyword>
<keyword evidence="7 12" id="KW-1015">Disulfide bond</keyword>
<evidence type="ECO:0000259" key="15">
    <source>
        <dbReference type="PROSITE" id="PS50923"/>
    </source>
</evidence>
<dbReference type="CDD" id="cd00033">
    <property type="entry name" value="CCP"/>
    <property type="match status" value="5"/>
</dbReference>
<feature type="domain" description="Sushi" evidence="15">
    <location>
        <begin position="160"/>
        <end position="219"/>
    </location>
</feature>
<evidence type="ECO:0000256" key="9">
    <source>
        <dbReference type="ARBA" id="ARBA00046288"/>
    </source>
</evidence>
<protein>
    <submittedName>
        <fullName evidence="16">Seizure related 6 homolog</fullName>
    </submittedName>
</protein>
<dbReference type="SUPFAM" id="SSF57535">
    <property type="entry name" value="Complement control module/SCR domain"/>
    <property type="match status" value="5"/>
</dbReference>
<reference evidence="17" key="2">
    <citation type="journal article" date="2007" name="PLoS Biol.">
        <title>Survey sequencing and comparative analysis of the elephant shark (Callorhinchus milii) genome.</title>
        <authorList>
            <person name="Venkatesh B."/>
            <person name="Kirkness E.F."/>
            <person name="Loh Y.H."/>
            <person name="Halpern A.L."/>
            <person name="Lee A.P."/>
            <person name="Johnson J."/>
            <person name="Dandona N."/>
            <person name="Viswanathan L.D."/>
            <person name="Tay A."/>
            <person name="Venter J.C."/>
            <person name="Strausberg R.L."/>
            <person name="Brenner S."/>
        </authorList>
    </citation>
    <scope>NUCLEOTIDE SEQUENCE [LARGE SCALE GENOMIC DNA]</scope>
</reference>
<accession>A0A4W3JL78</accession>
<feature type="disulfide bond" evidence="11">
    <location>
        <begin position="221"/>
        <end position="248"/>
    </location>
</feature>
<keyword evidence="2 13" id="KW-0812">Transmembrane</keyword>
<dbReference type="FunFam" id="2.10.70.10:FF:000010">
    <property type="entry name" value="Seizure related 6 homolog like"/>
    <property type="match status" value="1"/>
</dbReference>
<feature type="transmembrane region" description="Helical" evidence="13">
    <location>
        <begin position="696"/>
        <end position="718"/>
    </location>
</feature>
<evidence type="ECO:0000313" key="16">
    <source>
        <dbReference type="Ensembl" id="ENSCMIP00000032845.1"/>
    </source>
</evidence>
<comment type="caution">
    <text evidence="12">Lacks conserved residue(s) required for the propagation of feature annotation.</text>
</comment>
<evidence type="ECO:0000256" key="5">
    <source>
        <dbReference type="ARBA" id="ARBA00022989"/>
    </source>
</evidence>
<evidence type="ECO:0000313" key="17">
    <source>
        <dbReference type="Proteomes" id="UP000314986"/>
    </source>
</evidence>
<dbReference type="GO" id="GO:0050773">
    <property type="term" value="P:regulation of dendrite development"/>
    <property type="evidence" value="ECO:0007669"/>
    <property type="project" value="TreeGrafter"/>
</dbReference>
<dbReference type="PANTHER" id="PTHR45656:SF1">
    <property type="entry name" value="SEIZURE PROTEIN 6 HOMOLOG"/>
    <property type="match status" value="1"/>
</dbReference>
<evidence type="ECO:0000256" key="2">
    <source>
        <dbReference type="ARBA" id="ARBA00022692"/>
    </source>
</evidence>
<evidence type="ECO:0000256" key="4">
    <source>
        <dbReference type="ARBA" id="ARBA00022737"/>
    </source>
</evidence>
<evidence type="ECO:0000259" key="14">
    <source>
        <dbReference type="PROSITE" id="PS01180"/>
    </source>
</evidence>
<comment type="subcellular location">
    <subcellularLocation>
        <location evidence="9">Endomembrane system</location>
        <topology evidence="9">Single-pass type I membrane protein</topology>
    </subcellularLocation>
</comment>
<dbReference type="SMART" id="SM00042">
    <property type="entry name" value="CUB"/>
    <property type="match status" value="3"/>
</dbReference>
<proteinExistence type="inferred from homology"/>
<dbReference type="Ensembl" id="ENSCMIT00000033349.1">
    <property type="protein sequence ID" value="ENSCMIP00000032845.1"/>
    <property type="gene ID" value="ENSCMIG00000014023.1"/>
</dbReference>
<feature type="disulfide bond" evidence="12">
    <location>
        <begin position="543"/>
        <end position="570"/>
    </location>
</feature>
<feature type="domain" description="CUB" evidence="14">
    <location>
        <begin position="398"/>
        <end position="509"/>
    </location>
</feature>
<dbReference type="PANTHER" id="PTHR45656">
    <property type="entry name" value="PROTEIN CBR-CLEC-78"/>
    <property type="match status" value="1"/>
</dbReference>
<dbReference type="GO" id="GO:0043198">
    <property type="term" value="C:dendritic shaft"/>
    <property type="evidence" value="ECO:0007669"/>
    <property type="project" value="TreeGrafter"/>
</dbReference>
<reference evidence="16" key="4">
    <citation type="submission" date="2025-08" db="UniProtKB">
        <authorList>
            <consortium name="Ensembl"/>
        </authorList>
    </citation>
    <scope>IDENTIFICATION</scope>
</reference>
<dbReference type="SMART" id="SM00032">
    <property type="entry name" value="CCP"/>
    <property type="match status" value="5"/>
</dbReference>
<evidence type="ECO:0000256" key="6">
    <source>
        <dbReference type="ARBA" id="ARBA00023136"/>
    </source>
</evidence>
<evidence type="ECO:0000256" key="12">
    <source>
        <dbReference type="PROSITE-ProRule" id="PRU00302"/>
    </source>
</evidence>
<sequence>IRFFIDPQSKLLPRTQLSAKKNKMGSRESSADAFRRVCYLICLFSFTVPCSLNFTDQEGHIESPEYPSHLLYTNLDCTYSIIVYTGYGVELQVKNISLSEGEMLTIEGLDGDETVVLANESILMKGQVIRSPSNQVSIHFQSFQLGNPGSFQFRYQAYLLSCGFPHKPSLGDVSVTSLHPGGEARFYCNLGYQLQGPASLTCINGSKPQWSDQEPQCIATCGGVIRNATGGRIISPNFPGNYSNNLTCHWLLQAPEGQRLHLHFEKVALAEDDDRLIIRNGNSIDSPPVYDSFEVEYLPIEGLVSSFRHFFIELSTDGSVTSTGLALRYEAFKPGHCYEPFIKYGNFTTSDAAYPAGTVAEFSCDPGYTLEQGSVIIECLDSREPQWNETEPACRAVCSGEITDSGGVVLSPNWPEAFDKGQDCIWGIHVEEDKRIMLDVEVMNMGENDVLTIYDGDDLTASILGQYSGIRRPFKLYTSMADVTMQFQSDPATTVFGYQQGFVVRFYEVLRNDTCPELPEILNGWKTTSHPELIHGTVVTYQCYPGYDLVGADILMCQWDLSWSGDTPACEKIIFCSDPGDLDHSRRIISDAKFSIGSTVQYICDKGYALTGSNILTCYNRQSGNPKWSDRIPKCIREFYQAGETLRFACYEGYHLTGDVSLRCIPGHPSQWSSSPPSCKVAKAAATVNQMEGSNLAIVIFVPVIIVALLIGGIYVYFTKFQSKSTLRLPLATSHPYDHITVESAFDNPIYETGVSTEPLQLREMEPDSHVLT</sequence>
<keyword evidence="3" id="KW-0732">Signal</keyword>
<evidence type="ECO:0000256" key="8">
    <source>
        <dbReference type="ARBA" id="ARBA00023180"/>
    </source>
</evidence>
<dbReference type="InterPro" id="IPR035914">
    <property type="entry name" value="Sperma_CUB_dom_sf"/>
</dbReference>
<dbReference type="PROSITE" id="PS01180">
    <property type="entry name" value="CUB"/>
    <property type="match status" value="3"/>
</dbReference>
<dbReference type="InParanoid" id="A0A4W3JL78"/>
<evidence type="ECO:0000256" key="13">
    <source>
        <dbReference type="SAM" id="Phobius"/>
    </source>
</evidence>
<feature type="domain" description="CUB" evidence="14">
    <location>
        <begin position="221"/>
        <end position="332"/>
    </location>
</feature>
<keyword evidence="1 12" id="KW-0768">Sushi</keyword>
<dbReference type="GO" id="GO:0090036">
    <property type="term" value="P:regulation of protein kinase C signaling"/>
    <property type="evidence" value="ECO:0007669"/>
    <property type="project" value="TreeGrafter"/>
</dbReference>
<dbReference type="Gene3D" id="2.10.70.10">
    <property type="entry name" value="Complement Module, domain 1"/>
    <property type="match status" value="5"/>
</dbReference>
<dbReference type="PROSITE" id="PS50923">
    <property type="entry name" value="SUSHI"/>
    <property type="match status" value="5"/>
</dbReference>
<feature type="disulfide bond" evidence="11">
    <location>
        <begin position="50"/>
        <end position="77"/>
    </location>
</feature>
<evidence type="ECO:0000256" key="11">
    <source>
        <dbReference type="PROSITE-ProRule" id="PRU00059"/>
    </source>
</evidence>
<evidence type="ECO:0000256" key="1">
    <source>
        <dbReference type="ARBA" id="ARBA00022659"/>
    </source>
</evidence>
<dbReference type="GO" id="GO:0008344">
    <property type="term" value="P:adult locomotory behavior"/>
    <property type="evidence" value="ECO:0007669"/>
    <property type="project" value="UniProtKB-ARBA"/>
</dbReference>
<dbReference type="InterPro" id="IPR000859">
    <property type="entry name" value="CUB_dom"/>
</dbReference>